<reference evidence="1" key="2">
    <citation type="submission" date="2020-05" db="EMBL/GenBank/DDBJ databases">
        <authorList>
            <person name="Kim H.-S."/>
            <person name="Proctor R.H."/>
            <person name="Brown D.W."/>
        </authorList>
    </citation>
    <scope>NUCLEOTIDE SEQUENCE</scope>
    <source>
        <strain evidence="1">NRRL 22465</strain>
    </source>
</reference>
<evidence type="ECO:0000313" key="1">
    <source>
        <dbReference type="EMBL" id="KAF4980418.1"/>
    </source>
</evidence>
<protein>
    <recommendedName>
        <fullName evidence="3">Ankyrin repeat protein</fullName>
    </recommendedName>
</protein>
<dbReference type="InterPro" id="IPR040632">
    <property type="entry name" value="Sulfotransfer_4"/>
</dbReference>
<dbReference type="SUPFAM" id="SSF48403">
    <property type="entry name" value="Ankyrin repeat"/>
    <property type="match status" value="1"/>
</dbReference>
<dbReference type="InterPro" id="IPR027417">
    <property type="entry name" value="P-loop_NTPase"/>
</dbReference>
<dbReference type="OrthoDB" id="408152at2759"/>
<name>A0A8H4UPD0_9HYPO</name>
<dbReference type="EMBL" id="JABEYC010000234">
    <property type="protein sequence ID" value="KAF4980418.1"/>
    <property type="molecule type" value="Genomic_DNA"/>
</dbReference>
<organism evidence="1 2">
    <name type="scientific">Fusarium zealandicum</name>
    <dbReference type="NCBI Taxonomy" id="1053134"/>
    <lineage>
        <taxon>Eukaryota</taxon>
        <taxon>Fungi</taxon>
        <taxon>Dikarya</taxon>
        <taxon>Ascomycota</taxon>
        <taxon>Pezizomycotina</taxon>
        <taxon>Sordariomycetes</taxon>
        <taxon>Hypocreomycetidae</taxon>
        <taxon>Hypocreales</taxon>
        <taxon>Nectriaceae</taxon>
        <taxon>Fusarium</taxon>
        <taxon>Fusarium staphyleae species complex</taxon>
    </lineage>
</organism>
<dbReference type="PANTHER" id="PTHR36978:SF4">
    <property type="entry name" value="P-LOOP CONTAINING NUCLEOSIDE TRIPHOSPHATE HYDROLASE PROTEIN"/>
    <property type="match status" value="1"/>
</dbReference>
<dbReference type="Proteomes" id="UP000635477">
    <property type="component" value="Unassembled WGS sequence"/>
</dbReference>
<accession>A0A8H4UPD0</accession>
<dbReference type="InterPro" id="IPR036770">
    <property type="entry name" value="Ankyrin_rpt-contain_sf"/>
</dbReference>
<dbReference type="AlphaFoldDB" id="A0A8H4UPD0"/>
<sequence>MRFISDDRKVEPKAASLQVLSLGLPRCATSSLQAALESDVLNFGPCLHMAHIVPHPEREQLVIDALDEQDVQKRQKILYKLYDGHASACDFPGWILSPDLMDMYPEAVVVLNKRKNNTAWVKSIGGALRVFGTWRYYIPCFLWKTDRLHYWMRQSAHARLRQNFGDMDMYSEDFYDEFYKWVRAEAKKRNMKVLEWEVTDGWEPLYEHVEGGVVYERLGFLGGVAWCGLEWMEVWASDGPGVVAVGVARIKRCLVTPSELWSRNVSVVEADDEPIARKLFEHCTNPDPNISGSFNQLLIYTAARNGNESMGRLLVDHNARVEQSRDIVPCVSDAAPDDDDEPIRGLIEAGLDLDELYPDTNSLLYNLLHSSSSRVPDKFRLLFELGARVDDKILRGNTYLTMAVLSGQVDTVRALLEHDTYPSLLEAYGKLLLQEVIDLQKLCLSAATYETMTEAPIAKGANVDLNNKCTPLSCFPSRSNV</sequence>
<dbReference type="Gene3D" id="3.40.50.300">
    <property type="entry name" value="P-loop containing nucleotide triphosphate hydrolases"/>
    <property type="match status" value="1"/>
</dbReference>
<dbReference type="SUPFAM" id="SSF52540">
    <property type="entry name" value="P-loop containing nucleoside triphosphate hydrolases"/>
    <property type="match status" value="1"/>
</dbReference>
<dbReference type="PANTHER" id="PTHR36978">
    <property type="entry name" value="P-LOOP CONTAINING NUCLEOTIDE TRIPHOSPHATE HYDROLASE"/>
    <property type="match status" value="1"/>
</dbReference>
<comment type="caution">
    <text evidence="1">The sequence shown here is derived from an EMBL/GenBank/DDBJ whole genome shotgun (WGS) entry which is preliminary data.</text>
</comment>
<dbReference type="Pfam" id="PF17784">
    <property type="entry name" value="Sulfotransfer_4"/>
    <property type="match status" value="1"/>
</dbReference>
<proteinExistence type="predicted"/>
<evidence type="ECO:0008006" key="3">
    <source>
        <dbReference type="Google" id="ProtNLM"/>
    </source>
</evidence>
<evidence type="ECO:0000313" key="2">
    <source>
        <dbReference type="Proteomes" id="UP000635477"/>
    </source>
</evidence>
<gene>
    <name evidence="1" type="ORF">FZEAL_3571</name>
</gene>
<dbReference type="Gene3D" id="1.25.40.20">
    <property type="entry name" value="Ankyrin repeat-containing domain"/>
    <property type="match status" value="1"/>
</dbReference>
<reference evidence="1" key="1">
    <citation type="journal article" date="2020" name="BMC Genomics">
        <title>Correction to: Identification and distribution of gene clusters required for synthesis of sphingolipid metabolism inhibitors in diverse species of the filamentous fungus Fusarium.</title>
        <authorList>
            <person name="Kim H.S."/>
            <person name="Lohmar J.M."/>
            <person name="Busman M."/>
            <person name="Brown D.W."/>
            <person name="Naumann T.A."/>
            <person name="Divon H.H."/>
            <person name="Lysoe E."/>
            <person name="Uhlig S."/>
            <person name="Proctor R.H."/>
        </authorList>
    </citation>
    <scope>NUCLEOTIDE SEQUENCE</scope>
    <source>
        <strain evidence="1">NRRL 22465</strain>
    </source>
</reference>
<keyword evidence="2" id="KW-1185">Reference proteome</keyword>